<proteinExistence type="predicted"/>
<evidence type="ECO:0000313" key="1">
    <source>
        <dbReference type="EMBL" id="GBM63644.1"/>
    </source>
</evidence>
<keyword evidence="2" id="KW-1185">Reference proteome</keyword>
<comment type="caution">
    <text evidence="1">The sequence shown here is derived from an EMBL/GenBank/DDBJ whole genome shotgun (WGS) entry which is preliminary data.</text>
</comment>
<evidence type="ECO:0000313" key="2">
    <source>
        <dbReference type="Proteomes" id="UP000499080"/>
    </source>
</evidence>
<organism evidence="1 2">
    <name type="scientific">Araneus ventricosus</name>
    <name type="common">Orbweaver spider</name>
    <name type="synonym">Epeira ventricosa</name>
    <dbReference type="NCBI Taxonomy" id="182803"/>
    <lineage>
        <taxon>Eukaryota</taxon>
        <taxon>Metazoa</taxon>
        <taxon>Ecdysozoa</taxon>
        <taxon>Arthropoda</taxon>
        <taxon>Chelicerata</taxon>
        <taxon>Arachnida</taxon>
        <taxon>Araneae</taxon>
        <taxon>Araneomorphae</taxon>
        <taxon>Entelegynae</taxon>
        <taxon>Araneoidea</taxon>
        <taxon>Araneidae</taxon>
        <taxon>Araneus</taxon>
    </lineage>
</organism>
<protein>
    <submittedName>
        <fullName evidence="1">Uncharacterized protein</fullName>
    </submittedName>
</protein>
<sequence>MKSSLLVSEQRAFRKNYGTFKLGILHWFHLFQDISYFSKRRPSVLKDVVDTIRDCFACIPQNSTYRGNHELNAPQPTVWKISHHRLRLKLYYSYYDK</sequence>
<dbReference type="Proteomes" id="UP000499080">
    <property type="component" value="Unassembled WGS sequence"/>
</dbReference>
<name>A0A4Y2HEC4_ARAVE</name>
<dbReference type="EMBL" id="BGPR01001880">
    <property type="protein sequence ID" value="GBM63644.1"/>
    <property type="molecule type" value="Genomic_DNA"/>
</dbReference>
<dbReference type="AlphaFoldDB" id="A0A4Y2HEC4"/>
<gene>
    <name evidence="1" type="ORF">AVEN_10122_1</name>
</gene>
<reference evidence="1 2" key="1">
    <citation type="journal article" date="2019" name="Sci. Rep.">
        <title>Orb-weaving spider Araneus ventricosus genome elucidates the spidroin gene catalogue.</title>
        <authorList>
            <person name="Kono N."/>
            <person name="Nakamura H."/>
            <person name="Ohtoshi R."/>
            <person name="Moran D.A.P."/>
            <person name="Shinohara A."/>
            <person name="Yoshida Y."/>
            <person name="Fujiwara M."/>
            <person name="Mori M."/>
            <person name="Tomita M."/>
            <person name="Arakawa K."/>
        </authorList>
    </citation>
    <scope>NUCLEOTIDE SEQUENCE [LARGE SCALE GENOMIC DNA]</scope>
</reference>
<accession>A0A4Y2HEC4</accession>